<dbReference type="InterPro" id="IPR054242">
    <property type="entry name" value="DUF6969"/>
</dbReference>
<evidence type="ECO:0000313" key="3">
    <source>
        <dbReference type="Proteomes" id="UP000295525"/>
    </source>
</evidence>
<name>A0A4R3LZJ0_9BURK</name>
<reference evidence="2 3" key="1">
    <citation type="submission" date="2019-03" db="EMBL/GenBank/DDBJ databases">
        <title>Genomic Encyclopedia of Type Strains, Phase IV (KMG-IV): sequencing the most valuable type-strain genomes for metagenomic binning, comparative biology and taxonomic classification.</title>
        <authorList>
            <person name="Goeker M."/>
        </authorList>
    </citation>
    <scope>NUCLEOTIDE SEQUENCE [LARGE SCALE GENOMIC DNA]</scope>
    <source>
        <strain evidence="2 3">DSM 24591</strain>
    </source>
</reference>
<accession>A0A4R3LZJ0</accession>
<proteinExistence type="predicted"/>
<feature type="domain" description="DUF6969" evidence="1">
    <location>
        <begin position="30"/>
        <end position="233"/>
    </location>
</feature>
<dbReference type="EMBL" id="SMAJ01000009">
    <property type="protein sequence ID" value="TCT05726.1"/>
    <property type="molecule type" value="Genomic_DNA"/>
</dbReference>
<comment type="caution">
    <text evidence="2">The sequence shown here is derived from an EMBL/GenBank/DDBJ whole genome shotgun (WGS) entry which is preliminary data.</text>
</comment>
<keyword evidence="3" id="KW-1185">Reference proteome</keyword>
<protein>
    <recommendedName>
        <fullName evidence="1">DUF6969 domain-containing protein</fullName>
    </recommendedName>
</protein>
<evidence type="ECO:0000313" key="2">
    <source>
        <dbReference type="EMBL" id="TCT05726.1"/>
    </source>
</evidence>
<dbReference type="Proteomes" id="UP000295525">
    <property type="component" value="Unassembled WGS sequence"/>
</dbReference>
<evidence type="ECO:0000259" key="1">
    <source>
        <dbReference type="Pfam" id="PF22308"/>
    </source>
</evidence>
<dbReference type="AlphaFoldDB" id="A0A4R3LZJ0"/>
<sequence>MHAEVWRQERFHEVTGDTAIGRHHEAGQRAAGARLLTCYRTLAKTGAHLLDSLFYGKAPQQWLHYPADDAIDERHGYQWFYHSHAPSDRAGSTEHGHIHVFARPATWAPWADAVGEPEFARVLDMAGRQASTRHLLCIGLDAKGVPQSLFTVNSWVTGDAMMSAASTVRMIAGLRLSTGHALIDEVIVAITRLYRLQIDGLMQQRDATLIDRARLGPGTLDDESMEVLSELRIDPDQQLAAHR</sequence>
<gene>
    <name evidence="2" type="ORF">EDC26_10914</name>
</gene>
<organism evidence="2 3">
    <name type="scientific">Paralcaligenes ureilyticus</name>
    <dbReference type="NCBI Taxonomy" id="627131"/>
    <lineage>
        <taxon>Bacteria</taxon>
        <taxon>Pseudomonadati</taxon>
        <taxon>Pseudomonadota</taxon>
        <taxon>Betaproteobacteria</taxon>
        <taxon>Burkholderiales</taxon>
        <taxon>Alcaligenaceae</taxon>
        <taxon>Paralcaligenes</taxon>
    </lineage>
</organism>
<dbReference type="Pfam" id="PF22308">
    <property type="entry name" value="DUF6969"/>
    <property type="match status" value="1"/>
</dbReference>